<dbReference type="InterPro" id="IPR045584">
    <property type="entry name" value="Pilin-like"/>
</dbReference>
<dbReference type="Gene3D" id="3.30.700.10">
    <property type="entry name" value="Glycoprotein, Type 4 Pilin"/>
    <property type="match status" value="1"/>
</dbReference>
<keyword evidence="1" id="KW-0472">Membrane</keyword>
<organism evidence="2 3">
    <name type="scientific">candidate division TA06 bacterium</name>
    <dbReference type="NCBI Taxonomy" id="2250710"/>
    <lineage>
        <taxon>Bacteria</taxon>
        <taxon>Bacteria division TA06</taxon>
    </lineage>
</organism>
<feature type="transmembrane region" description="Helical" evidence="1">
    <location>
        <begin position="12"/>
        <end position="34"/>
    </location>
</feature>
<name>A0A523UN76_UNCT6</name>
<evidence type="ECO:0000313" key="2">
    <source>
        <dbReference type="EMBL" id="TET43977.1"/>
    </source>
</evidence>
<sequence length="143" mass="15870">MVRGSRGFTMIELMVVIGIIGVMTAISIPFYIGYRPKLLLNQASNKVLASVRLARAAAVAEARPRTIYFSWDNEAYKIDDGPWIPLGLRVDMAKGEGWTEDFLSFSPDGKASTSGRIVFSSTAIQEEFELYVSIAGFTRLRLK</sequence>
<accession>A0A523UN76</accession>
<keyword evidence="1" id="KW-0812">Transmembrane</keyword>
<gene>
    <name evidence="2" type="ORF">E3J62_11565</name>
</gene>
<protein>
    <submittedName>
        <fullName evidence="2">Prepilin-type N-terminal cleavage/methylation domain-containing protein</fullName>
    </submittedName>
</protein>
<dbReference type="EMBL" id="SOJN01000142">
    <property type="protein sequence ID" value="TET43977.1"/>
    <property type="molecule type" value="Genomic_DNA"/>
</dbReference>
<evidence type="ECO:0000256" key="1">
    <source>
        <dbReference type="SAM" id="Phobius"/>
    </source>
</evidence>
<proteinExistence type="predicted"/>
<keyword evidence="1" id="KW-1133">Transmembrane helix</keyword>
<dbReference type="NCBIfam" id="TIGR02532">
    <property type="entry name" value="IV_pilin_GFxxxE"/>
    <property type="match status" value="1"/>
</dbReference>
<comment type="caution">
    <text evidence="2">The sequence shown here is derived from an EMBL/GenBank/DDBJ whole genome shotgun (WGS) entry which is preliminary data.</text>
</comment>
<dbReference type="Pfam" id="PF07963">
    <property type="entry name" value="N_methyl"/>
    <property type="match status" value="1"/>
</dbReference>
<dbReference type="Proteomes" id="UP000315525">
    <property type="component" value="Unassembled WGS sequence"/>
</dbReference>
<dbReference type="SUPFAM" id="SSF54523">
    <property type="entry name" value="Pili subunits"/>
    <property type="match status" value="1"/>
</dbReference>
<dbReference type="AlphaFoldDB" id="A0A523UN76"/>
<dbReference type="InterPro" id="IPR012902">
    <property type="entry name" value="N_methyl_site"/>
</dbReference>
<reference evidence="2 3" key="1">
    <citation type="submission" date="2019-03" db="EMBL/GenBank/DDBJ databases">
        <title>Metabolic potential of uncultured bacteria and archaea associated with petroleum seepage in deep-sea sediments.</title>
        <authorList>
            <person name="Dong X."/>
            <person name="Hubert C."/>
        </authorList>
    </citation>
    <scope>NUCLEOTIDE SEQUENCE [LARGE SCALE GENOMIC DNA]</scope>
    <source>
        <strain evidence="2">E44_bin18</strain>
    </source>
</reference>
<evidence type="ECO:0000313" key="3">
    <source>
        <dbReference type="Proteomes" id="UP000315525"/>
    </source>
</evidence>